<evidence type="ECO:0000313" key="1">
    <source>
        <dbReference type="EnsemblMetazoa" id="GBRI014990-PA"/>
    </source>
</evidence>
<accession>A0A1A9WCY5</accession>
<evidence type="ECO:0000313" key="2">
    <source>
        <dbReference type="Proteomes" id="UP000091820"/>
    </source>
</evidence>
<keyword evidence="2" id="KW-1185">Reference proteome</keyword>
<dbReference type="EnsemblMetazoa" id="GBRI014990-RA">
    <property type="protein sequence ID" value="GBRI014990-PA"/>
    <property type="gene ID" value="GBRI014990"/>
</dbReference>
<protein>
    <submittedName>
        <fullName evidence="1">Uncharacterized protein</fullName>
    </submittedName>
</protein>
<reference evidence="1" key="2">
    <citation type="submission" date="2020-05" db="UniProtKB">
        <authorList>
            <consortium name="EnsemblMetazoa"/>
        </authorList>
    </citation>
    <scope>IDENTIFICATION</scope>
    <source>
        <strain evidence="1">IAEA</strain>
    </source>
</reference>
<sequence>MAFFKRLSRIKALYLTGIPPTRCTYVCKRRLLQQQHQQQQHKDKHIKITNNHTDHTDNVARQSFPFMVNGIAYPKYNYNYGVADSHTGDVKSQHEFKAKHTKLIDNHYHHIV</sequence>
<name>A0A1A9WCY5_9MUSC</name>
<reference evidence="2" key="1">
    <citation type="submission" date="2014-03" db="EMBL/GenBank/DDBJ databases">
        <authorList>
            <person name="Aksoy S."/>
            <person name="Warren W."/>
            <person name="Wilson R.K."/>
        </authorList>
    </citation>
    <scope>NUCLEOTIDE SEQUENCE [LARGE SCALE GENOMIC DNA]</scope>
    <source>
        <strain evidence="2">IAEA</strain>
    </source>
</reference>
<proteinExistence type="predicted"/>
<dbReference type="VEuPathDB" id="VectorBase:GBRI014990"/>
<organism evidence="1 2">
    <name type="scientific">Glossina brevipalpis</name>
    <dbReference type="NCBI Taxonomy" id="37001"/>
    <lineage>
        <taxon>Eukaryota</taxon>
        <taxon>Metazoa</taxon>
        <taxon>Ecdysozoa</taxon>
        <taxon>Arthropoda</taxon>
        <taxon>Hexapoda</taxon>
        <taxon>Insecta</taxon>
        <taxon>Pterygota</taxon>
        <taxon>Neoptera</taxon>
        <taxon>Endopterygota</taxon>
        <taxon>Diptera</taxon>
        <taxon>Brachycera</taxon>
        <taxon>Muscomorpha</taxon>
        <taxon>Hippoboscoidea</taxon>
        <taxon>Glossinidae</taxon>
        <taxon>Glossina</taxon>
    </lineage>
</organism>
<dbReference type="Proteomes" id="UP000091820">
    <property type="component" value="Unassembled WGS sequence"/>
</dbReference>
<dbReference type="AlphaFoldDB" id="A0A1A9WCY5"/>